<feature type="transmembrane region" description="Helical" evidence="7">
    <location>
        <begin position="327"/>
        <end position="348"/>
    </location>
</feature>
<feature type="transmembrane region" description="Helical" evidence="7">
    <location>
        <begin position="262"/>
        <end position="284"/>
    </location>
</feature>
<feature type="transmembrane region" description="Helical" evidence="7">
    <location>
        <begin position="296"/>
        <end position="315"/>
    </location>
</feature>
<evidence type="ECO:0000256" key="4">
    <source>
        <dbReference type="ARBA" id="ARBA00022692"/>
    </source>
</evidence>
<dbReference type="PANTHER" id="PTHR23501:SF191">
    <property type="entry name" value="VACUOLAR BASIC AMINO ACID TRANSPORTER 4"/>
    <property type="match status" value="1"/>
</dbReference>
<dbReference type="EMBL" id="CP003108">
    <property type="protein sequence ID" value="AET68260.1"/>
    <property type="molecule type" value="Genomic_DNA"/>
</dbReference>
<reference evidence="9 10" key="2">
    <citation type="journal article" date="2012" name="J. Bacteriol.">
        <title>Complete genome sequences of Desulfosporosinus orientis DSM765T, Desulfosporosinus youngiae DSM17734T, Desulfosporosinus meridiei DSM13257T, and Desulfosporosinus acidiphilus DSM22704T.</title>
        <authorList>
            <person name="Pester M."/>
            <person name="Brambilla E."/>
            <person name="Alazard D."/>
            <person name="Rattei T."/>
            <person name="Weinmaier T."/>
            <person name="Han J."/>
            <person name="Lucas S."/>
            <person name="Lapidus A."/>
            <person name="Cheng J.F."/>
            <person name="Goodwin L."/>
            <person name="Pitluck S."/>
            <person name="Peters L."/>
            <person name="Ovchinnikova G."/>
            <person name="Teshima H."/>
            <person name="Detter J.C."/>
            <person name="Han C.S."/>
            <person name="Tapia R."/>
            <person name="Land M.L."/>
            <person name="Hauser L."/>
            <person name="Kyrpides N.C."/>
            <person name="Ivanova N.N."/>
            <person name="Pagani I."/>
            <person name="Huntmann M."/>
            <person name="Wei C.L."/>
            <person name="Davenport K.W."/>
            <person name="Daligault H."/>
            <person name="Chain P.S."/>
            <person name="Chen A."/>
            <person name="Mavromatis K."/>
            <person name="Markowitz V."/>
            <person name="Szeto E."/>
            <person name="Mikhailova N."/>
            <person name="Pati A."/>
            <person name="Wagner M."/>
            <person name="Woyke T."/>
            <person name="Ollivier B."/>
            <person name="Klenk H.P."/>
            <person name="Spring S."/>
            <person name="Loy A."/>
        </authorList>
    </citation>
    <scope>NUCLEOTIDE SEQUENCE [LARGE SCALE GENOMIC DNA]</scope>
    <source>
        <strain evidence="10">ATCC 19365 / DSM 765 / NCIMB 8382 / VKM B-1628</strain>
    </source>
</reference>
<evidence type="ECO:0000259" key="8">
    <source>
        <dbReference type="PROSITE" id="PS50850"/>
    </source>
</evidence>
<evidence type="ECO:0000256" key="1">
    <source>
        <dbReference type="ARBA" id="ARBA00004651"/>
    </source>
</evidence>
<dbReference type="Gene3D" id="1.20.1720.10">
    <property type="entry name" value="Multidrug resistance protein D"/>
    <property type="match status" value="1"/>
</dbReference>
<feature type="transmembrane region" description="Helical" evidence="7">
    <location>
        <begin position="135"/>
        <end position="154"/>
    </location>
</feature>
<evidence type="ECO:0000256" key="6">
    <source>
        <dbReference type="ARBA" id="ARBA00023136"/>
    </source>
</evidence>
<dbReference type="AlphaFoldDB" id="G7WBD1"/>
<feature type="transmembrane region" description="Helical" evidence="7">
    <location>
        <begin position="106"/>
        <end position="123"/>
    </location>
</feature>
<keyword evidence="10" id="KW-1185">Reference proteome</keyword>
<protein>
    <submittedName>
        <fullName evidence="9">Arabinose efflux permease family protein</fullName>
    </submittedName>
</protein>
<dbReference type="GO" id="GO:0022857">
    <property type="term" value="F:transmembrane transporter activity"/>
    <property type="evidence" value="ECO:0007669"/>
    <property type="project" value="InterPro"/>
</dbReference>
<dbReference type="FunFam" id="1.20.1720.10:FF:000004">
    <property type="entry name" value="EmrB/QacA family drug resistance transporter"/>
    <property type="match status" value="1"/>
</dbReference>
<accession>G7WBD1</accession>
<dbReference type="InterPro" id="IPR036259">
    <property type="entry name" value="MFS_trans_sf"/>
</dbReference>
<dbReference type="CDD" id="cd17502">
    <property type="entry name" value="MFS_Azr1_MDR_like"/>
    <property type="match status" value="1"/>
</dbReference>
<keyword evidence="3" id="KW-1003">Cell membrane</keyword>
<dbReference type="SUPFAM" id="SSF103473">
    <property type="entry name" value="MFS general substrate transporter"/>
    <property type="match status" value="1"/>
</dbReference>
<organism evidence="9 10">
    <name type="scientific">Desulfosporosinus orientis (strain ATCC 19365 / DSM 765 / NCIMB 8382 / VKM B-1628 / Singapore I)</name>
    <name type="common">Desulfotomaculum orientis</name>
    <dbReference type="NCBI Taxonomy" id="768706"/>
    <lineage>
        <taxon>Bacteria</taxon>
        <taxon>Bacillati</taxon>
        <taxon>Bacillota</taxon>
        <taxon>Clostridia</taxon>
        <taxon>Eubacteriales</taxon>
        <taxon>Desulfitobacteriaceae</taxon>
        <taxon>Desulfosporosinus</taxon>
    </lineage>
</organism>
<dbReference type="Gene3D" id="1.20.1250.20">
    <property type="entry name" value="MFS general substrate transporter like domains"/>
    <property type="match status" value="1"/>
</dbReference>
<dbReference type="RefSeq" id="WP_014185068.1">
    <property type="nucleotide sequence ID" value="NC_016584.1"/>
</dbReference>
<evidence type="ECO:0000313" key="9">
    <source>
        <dbReference type="EMBL" id="AET68260.1"/>
    </source>
</evidence>
<dbReference type="KEGG" id="dor:Desor_2718"/>
<evidence type="ECO:0000256" key="2">
    <source>
        <dbReference type="ARBA" id="ARBA00022448"/>
    </source>
</evidence>
<evidence type="ECO:0000313" key="10">
    <source>
        <dbReference type="Proteomes" id="UP000006346"/>
    </source>
</evidence>
<evidence type="ECO:0000256" key="3">
    <source>
        <dbReference type="ARBA" id="ARBA00022475"/>
    </source>
</evidence>
<dbReference type="OrthoDB" id="102502at2"/>
<keyword evidence="4 7" id="KW-0812">Transmembrane</keyword>
<gene>
    <name evidence="9" type="ordered locus">Desor_2718</name>
</gene>
<keyword evidence="6 7" id="KW-0472">Membrane</keyword>
<feature type="transmembrane region" description="Helical" evidence="7">
    <location>
        <begin position="160"/>
        <end position="179"/>
    </location>
</feature>
<dbReference type="STRING" id="768706.Desor_2718"/>
<feature type="transmembrane region" description="Helical" evidence="7">
    <location>
        <begin position="39"/>
        <end position="61"/>
    </location>
</feature>
<sequence length="489" mass="52779">MNWKRTNLVTAIMLVMFLAAVEGTIVTMAMPTIVKELQGFELISLVFSVYLLTSAISTPIYGKLADLYGRKHVLSISILLFLAGSILCGLSQSMIILIAFRAVQGLGAGGIFTVSFTIIGDEFPLEERAKIQGGLSTVWGVATLVGPFLGGFLIDMLSWHWIFFINLPFGLAAVVLLQRSLQETFAKKKQSIDYGGIITLSLAVIALLSIFVVDKNSNSHGYPLFIGTALTAVILLLLLFYKFEKRAKEPVLPFAIFTKTSVIVNLLSCLIFAVLMGIDVYIPLYLQTVLGYRPTISGLAMLPMSISWLIISIILGKIMVKYGGKTVVVAANAVILISTLLLATLGIATPVLLVLMYCFILGIGFGGASTALTIIIQDSVDYHQRGSAVGANSLLRTLGQTIGISVFGNIFNSHITNYFNNQGIEGINSGNLYQSLPSDIVLTSEQIRLSLNSSMHVLFIAFVIISGLSVILSMAMPGRKETKGKEAVS</sequence>
<dbReference type="HOGENOM" id="CLU_000960_2_5_9"/>
<dbReference type="PANTHER" id="PTHR23501">
    <property type="entry name" value="MAJOR FACILITATOR SUPERFAMILY"/>
    <property type="match status" value="1"/>
</dbReference>
<name>G7WBD1_DESOD</name>
<feature type="transmembrane region" description="Helical" evidence="7">
    <location>
        <begin position="73"/>
        <end position="100"/>
    </location>
</feature>
<dbReference type="InterPro" id="IPR020846">
    <property type="entry name" value="MFS_dom"/>
</dbReference>
<dbReference type="InterPro" id="IPR011701">
    <property type="entry name" value="MFS"/>
</dbReference>
<dbReference type="PROSITE" id="PS50850">
    <property type="entry name" value="MFS"/>
    <property type="match status" value="1"/>
</dbReference>
<evidence type="ECO:0000256" key="7">
    <source>
        <dbReference type="SAM" id="Phobius"/>
    </source>
</evidence>
<proteinExistence type="predicted"/>
<keyword evidence="5 7" id="KW-1133">Transmembrane helix</keyword>
<feature type="transmembrane region" description="Helical" evidence="7">
    <location>
        <begin position="354"/>
        <end position="376"/>
    </location>
</feature>
<dbReference type="Proteomes" id="UP000006346">
    <property type="component" value="Chromosome"/>
</dbReference>
<dbReference type="eggNOG" id="COG0477">
    <property type="taxonomic scope" value="Bacteria"/>
</dbReference>
<keyword evidence="2" id="KW-0813">Transport</keyword>
<feature type="transmembrane region" description="Helical" evidence="7">
    <location>
        <begin position="191"/>
        <end position="212"/>
    </location>
</feature>
<dbReference type="GO" id="GO:0005886">
    <property type="term" value="C:plasma membrane"/>
    <property type="evidence" value="ECO:0007669"/>
    <property type="project" value="UniProtKB-SubCell"/>
</dbReference>
<feature type="domain" description="Major facilitator superfamily (MFS) profile" evidence="8">
    <location>
        <begin position="8"/>
        <end position="481"/>
    </location>
</feature>
<evidence type="ECO:0000256" key="5">
    <source>
        <dbReference type="ARBA" id="ARBA00022989"/>
    </source>
</evidence>
<comment type="subcellular location">
    <subcellularLocation>
        <location evidence="1">Cell membrane</location>
        <topology evidence="1">Multi-pass membrane protein</topology>
    </subcellularLocation>
</comment>
<dbReference type="PATRIC" id="fig|768706.3.peg.2731"/>
<dbReference type="Pfam" id="PF07690">
    <property type="entry name" value="MFS_1"/>
    <property type="match status" value="1"/>
</dbReference>
<feature type="transmembrane region" description="Helical" evidence="7">
    <location>
        <begin position="224"/>
        <end position="241"/>
    </location>
</feature>
<feature type="transmembrane region" description="Helical" evidence="7">
    <location>
        <begin position="457"/>
        <end position="476"/>
    </location>
</feature>
<reference evidence="10" key="1">
    <citation type="submission" date="2011-11" db="EMBL/GenBank/DDBJ databases">
        <title>Complete sequence of Desulfosporosinus orientis DSM 765.</title>
        <authorList>
            <person name="Lucas S."/>
            <person name="Han J."/>
            <person name="Lapidus A."/>
            <person name="Cheng J.-F."/>
            <person name="Goodwin L."/>
            <person name="Pitluck S."/>
            <person name="Peters L."/>
            <person name="Ovchinnikova G."/>
            <person name="Teshima H."/>
            <person name="Detter J.C."/>
            <person name="Han C."/>
            <person name="Tapia R."/>
            <person name="Land M."/>
            <person name="Hauser L."/>
            <person name="Kyrpides N."/>
            <person name="Ivanova N."/>
            <person name="Pagani I."/>
            <person name="Pester M."/>
            <person name="Spring S."/>
            <person name="Ollivier B."/>
            <person name="Rattei T."/>
            <person name="Klenk H.-P."/>
            <person name="Wagner M."/>
            <person name="Loy A."/>
            <person name="Woyke T."/>
        </authorList>
    </citation>
    <scope>NUCLEOTIDE SEQUENCE [LARGE SCALE GENOMIC DNA]</scope>
    <source>
        <strain evidence="10">ATCC 19365 / DSM 765 / NCIMB 8382 / VKM B-1628</strain>
    </source>
</reference>